<evidence type="ECO:0000256" key="3">
    <source>
        <dbReference type="ARBA" id="ARBA00022553"/>
    </source>
</evidence>
<comment type="cofactor">
    <cofactor evidence="1">
        <name>pantetheine 4'-phosphate</name>
        <dbReference type="ChEBI" id="CHEBI:47942"/>
    </cofactor>
</comment>
<feature type="domain" description="Carrier" evidence="7">
    <location>
        <begin position="1031"/>
        <end position="1105"/>
    </location>
</feature>
<evidence type="ECO:0000256" key="5">
    <source>
        <dbReference type="ARBA" id="ARBA00023194"/>
    </source>
</evidence>
<dbReference type="PANTHER" id="PTHR45527">
    <property type="entry name" value="NONRIBOSOMAL PEPTIDE SYNTHETASE"/>
    <property type="match status" value="1"/>
</dbReference>
<dbReference type="PROSITE" id="PS00455">
    <property type="entry name" value="AMP_BINDING"/>
    <property type="match status" value="1"/>
</dbReference>
<dbReference type="Gene3D" id="1.10.1200.10">
    <property type="entry name" value="ACP-like"/>
    <property type="match status" value="2"/>
</dbReference>
<dbReference type="InterPro" id="IPR001242">
    <property type="entry name" value="Condensation_dom"/>
</dbReference>
<keyword evidence="4" id="KW-0677">Repeat</keyword>
<dbReference type="CDD" id="cd05930">
    <property type="entry name" value="A_NRPS"/>
    <property type="match status" value="1"/>
</dbReference>
<evidence type="ECO:0000256" key="2">
    <source>
        <dbReference type="ARBA" id="ARBA00022450"/>
    </source>
</evidence>
<accession>A0ABW8LIA9</accession>
<dbReference type="InterPro" id="IPR023213">
    <property type="entry name" value="CAT-like_dom_sf"/>
</dbReference>
<dbReference type="Gene3D" id="2.30.38.10">
    <property type="entry name" value="Luciferase, Domain 3"/>
    <property type="match status" value="1"/>
</dbReference>
<keyword evidence="5" id="KW-0045">Antibiotic biosynthesis</keyword>
<dbReference type="InterPro" id="IPR000873">
    <property type="entry name" value="AMP-dep_synth/lig_dom"/>
</dbReference>
<dbReference type="Gene3D" id="3.30.300.30">
    <property type="match status" value="1"/>
</dbReference>
<evidence type="ECO:0000313" key="8">
    <source>
        <dbReference type="EMBL" id="MFK4265636.1"/>
    </source>
</evidence>
<feature type="compositionally biased region" description="Polar residues" evidence="6">
    <location>
        <begin position="408"/>
        <end position="417"/>
    </location>
</feature>
<evidence type="ECO:0000256" key="4">
    <source>
        <dbReference type="ARBA" id="ARBA00022737"/>
    </source>
</evidence>
<keyword evidence="3" id="KW-0597">Phosphoprotein</keyword>
<dbReference type="Pfam" id="PF00668">
    <property type="entry name" value="Condensation"/>
    <property type="match status" value="3"/>
</dbReference>
<dbReference type="Pfam" id="PF00550">
    <property type="entry name" value="PP-binding"/>
    <property type="match status" value="2"/>
</dbReference>
<dbReference type="Proteomes" id="UP001620295">
    <property type="component" value="Unassembled WGS sequence"/>
</dbReference>
<dbReference type="PROSITE" id="PS50075">
    <property type="entry name" value="CARRIER"/>
    <property type="match status" value="2"/>
</dbReference>
<feature type="region of interest" description="Disordered" evidence="6">
    <location>
        <begin position="384"/>
        <end position="417"/>
    </location>
</feature>
<dbReference type="SUPFAM" id="SSF47336">
    <property type="entry name" value="ACP-like"/>
    <property type="match status" value="2"/>
</dbReference>
<dbReference type="CDD" id="cd19543">
    <property type="entry name" value="DCL_NRPS"/>
    <property type="match status" value="1"/>
</dbReference>
<dbReference type="Pfam" id="PF13193">
    <property type="entry name" value="AMP-binding_C"/>
    <property type="match status" value="1"/>
</dbReference>
<proteinExistence type="predicted"/>
<feature type="compositionally biased region" description="Pro residues" evidence="6">
    <location>
        <begin position="1004"/>
        <end position="1013"/>
    </location>
</feature>
<dbReference type="Gene3D" id="3.30.559.30">
    <property type="entry name" value="Nonribosomal peptide synthetase, condensation domain"/>
    <property type="match status" value="3"/>
</dbReference>
<reference evidence="8 9" key="1">
    <citation type="submission" date="2024-11" db="EMBL/GenBank/DDBJ databases">
        <title>The Natural Products Discovery Center: Release of the First 8490 Sequenced Strains for Exploring Actinobacteria Biosynthetic Diversity.</title>
        <authorList>
            <person name="Kalkreuter E."/>
            <person name="Kautsar S.A."/>
            <person name="Yang D."/>
            <person name="Bader C.D."/>
            <person name="Teijaro C.N."/>
            <person name="Fluegel L."/>
            <person name="Davis C.M."/>
            <person name="Simpson J.R."/>
            <person name="Lauterbach L."/>
            <person name="Steele A.D."/>
            <person name="Gui C."/>
            <person name="Meng S."/>
            <person name="Li G."/>
            <person name="Viehrig K."/>
            <person name="Ye F."/>
            <person name="Su P."/>
            <person name="Kiefer A.F."/>
            <person name="Nichols A."/>
            <person name="Cepeda A.J."/>
            <person name="Yan W."/>
            <person name="Fan B."/>
            <person name="Jiang Y."/>
            <person name="Adhikari A."/>
            <person name="Zheng C.-J."/>
            <person name="Schuster L."/>
            <person name="Cowan T.M."/>
            <person name="Smanski M.J."/>
            <person name="Chevrette M.G."/>
            <person name="De Carvalho L.P.S."/>
            <person name="Shen B."/>
        </authorList>
    </citation>
    <scope>NUCLEOTIDE SEQUENCE [LARGE SCALE GENOMIC DNA]</scope>
    <source>
        <strain evidence="8 9">NPDC020863</strain>
    </source>
</reference>
<feature type="region of interest" description="Disordered" evidence="6">
    <location>
        <begin position="996"/>
        <end position="1035"/>
    </location>
</feature>
<dbReference type="InterPro" id="IPR025110">
    <property type="entry name" value="AMP-bd_C"/>
</dbReference>
<dbReference type="SUPFAM" id="SSF52777">
    <property type="entry name" value="CoA-dependent acyltransferases"/>
    <property type="match status" value="6"/>
</dbReference>
<dbReference type="RefSeq" id="WP_404746196.1">
    <property type="nucleotide sequence ID" value="NZ_JBJDQH010000004.1"/>
</dbReference>
<evidence type="ECO:0000259" key="7">
    <source>
        <dbReference type="PROSITE" id="PS50075"/>
    </source>
</evidence>
<dbReference type="Pfam" id="PF00501">
    <property type="entry name" value="AMP-binding"/>
    <property type="match status" value="1"/>
</dbReference>
<dbReference type="PROSITE" id="PS00012">
    <property type="entry name" value="PHOSPHOPANTETHEINE"/>
    <property type="match status" value="1"/>
</dbReference>
<dbReference type="Gene3D" id="3.30.559.10">
    <property type="entry name" value="Chloramphenicol acetyltransferase-like domain"/>
    <property type="match status" value="3"/>
</dbReference>
<keyword evidence="2" id="KW-0596">Phosphopantetheine</keyword>
<sequence>MNEVSKSPIESVLPLTPLQEGMLFHALYDSEAADVYTIQAPLELLGDVSAKALRAACAATLARHAVLRAGFRQRGNGQAVQLIRRTVRTPWTELDLSADPESVRRKKLLVFLEEERSRRFDMTAPPLMRFALVRLAESQYVFVLTYHHILLDGWSLPLVLGDLFTFYHRKTEAAEGDDGAGDAGLRPVTPFSDFLRWLSRQDRPAAEEAWRSALQGLSEPTLVAAGAPVAGDGEMPGLTLVTLPEDATEALTATARKHGLTLNTVVQGVWSLLLSLLTGRDDVVFGQTVHGRPPQLPGADSVVGLLMNALPVRVRIDPAEPMADLFARIQDEQFALAPHQHLGLTEVRRLSGLDTLYDTSTGFGDAPFDWASVRDTVPGLQIAPLAEDPAEDSADGTDRADEADGSDTHANGQQEITGATHYPLSVVAIPGPRLSLHISYRRCLFDDARLELIRTRLRLLLDAFVHSPTTPVAHLPLLTGPEREQVLGEWAHRSEAPSPEAYGRERATLPQLFQAQARRTPDAPAVAEAANTLSYRQLDAAANRLARLLLRRGVRPGDLVAVALPRGVDLIVALLGALKAGAGYLPVDPGYPPERVSFMLADAAPSAVVCADTGRPALAAHPSAVPLSDPAVRAELAELPGHGVDDTERGAPIRPADCAYVIYTSGSTGRPKGVAVEHRTVDNYLAFARAAYPGLATQALVHSPPSFDLTVTGIFGPLTSGGLVRVVDLDDFDAPPGAEGDGPAFVKATPSHLPVLVASDAWYSPSGELVIGGEQLTGGALAPWRARHPQVTVVNEYGPTEATVGCVEHRLEPGDPLPRGAVPIGRPVPGARIYVLDPWLRPVPAGVPGELYIGGEVLARGYVGRPGLTADRFVADPFGAPGGRMYRTGDIAWWRPDGTVVYGGRADDQVKVRGYRIELGEIEAVVGSDPAVAQVAAAVREDRPGAPRLVAYVVAAPGRDAELATLAKRIAAKLPAYMLPSAFVTLPALPLSPNGKVDRAALPEPAPAEPTTPPRQEAGETGGTRPDPEAGTEQDPVATLTGLFTQVLGADKVGASDDFFSLGGDSITVIQLVARAREAGLRFTPKQVFTHRTADALAAFLRQEARPAPAPAAGSSAPDEASATVPATPITRWLLEHGGAIDAFHQSTLLRVAPGLGTDRLATAVRTVVERHQALRARLRDDGSLALAPVDPRGLRAAVRRVDVSGPAAGDLRRRISDCAGEDADALAPRDGVMLRATWFDGGANRPGRLLVTVHHLAVDAVSWHILLTDLYTAWRSRTDRTAAAAAPVADPVPVPLREWSHRLYAAAKAPTVLDELPLWRRILRAGGIALADAPLSPSRDIHATAGELTLTLPEDLTAPLLTAVPAALSTDTREVLLTGLALAVAAWRRPGADTAVLVDVEGHGREPIGEDIDLSGTVGWLTSLYPVRLDAGFGDWDPEGDPAPARLGEAVRRVTDQAREIPRRGIGFGLLRHLNRDTAAELAAYPAPQLGFNYLGRQDGSADGDWSVAPESDALPSGADPRMPMAHVIEVNAAVEDGPAGPRLAARWLWAPRLLTEGDVGELARLWFAALHALVAYGMSAEAPKPVPTPALPVDAVPALPVDTVATLPVDTEERDEAELSRLGARIGMPVAELLPLTPTQEGLLFHARYDSGDLDVYNVQIILEVGGRLDAGRFRDACDALLRRHPMLRAAFLQRRSGEPVQVIPEQVRMDWYTHDLTGLDPRERDTRLEALLDADRRQRFDVTRPPLARCTLVTLAEDRQTLALSMHHLLVDGWTTSLLLRDLLALFDHGEDTGLPAPGHYPDYLRWLSAQDRGEAHTAWSGALAGLAEPTLVCPDQDTARIRVLPERIAVELSEPDTAALLDASRRAGVTLNTLLRAAWALCLHRRTGHRDIVFGATVSGRVAELPRVEEMVGLFVNTVPVRVRLDAAEPVAELLARLQDEHAELLPYHHLALTDIQRAAGLGTLFDTCVVFENFPTAEALPSPEDGLRLTDVAGHDAYHYPLKLMVAPGRRLLLEVSYRPDLFDAEDGRQVVARLRELLTDLPTALTTPTGHLLTDVTDVTTPAVEPAVRRLCELIAEVLGRGSVGADDDVFALGCDSLTALRLAGRIEAELDRTVDVATVFRCRTARSLGDAL</sequence>
<dbReference type="InterPro" id="IPR020845">
    <property type="entry name" value="AMP-binding_CS"/>
</dbReference>
<evidence type="ECO:0000256" key="1">
    <source>
        <dbReference type="ARBA" id="ARBA00001957"/>
    </source>
</evidence>
<dbReference type="PANTHER" id="PTHR45527:SF1">
    <property type="entry name" value="FATTY ACID SYNTHASE"/>
    <property type="match status" value="1"/>
</dbReference>
<dbReference type="InterPro" id="IPR010060">
    <property type="entry name" value="NRPS_synth"/>
</dbReference>
<name>A0ABW8LIA9_9ACTN</name>
<dbReference type="InterPro" id="IPR036736">
    <property type="entry name" value="ACP-like_sf"/>
</dbReference>
<dbReference type="SUPFAM" id="SSF56801">
    <property type="entry name" value="Acetyl-CoA synthetase-like"/>
    <property type="match status" value="1"/>
</dbReference>
<keyword evidence="9" id="KW-1185">Reference proteome</keyword>
<dbReference type="InterPro" id="IPR009081">
    <property type="entry name" value="PP-bd_ACP"/>
</dbReference>
<dbReference type="InterPro" id="IPR020806">
    <property type="entry name" value="PKS_PP-bd"/>
</dbReference>
<dbReference type="NCBIfam" id="TIGR01733">
    <property type="entry name" value="AA-adenyl-dom"/>
    <property type="match status" value="1"/>
</dbReference>
<organism evidence="8 9">
    <name type="scientific">Streptomyces milbemycinicus</name>
    <dbReference type="NCBI Taxonomy" id="476552"/>
    <lineage>
        <taxon>Bacteria</taxon>
        <taxon>Bacillati</taxon>
        <taxon>Actinomycetota</taxon>
        <taxon>Actinomycetes</taxon>
        <taxon>Kitasatosporales</taxon>
        <taxon>Streptomycetaceae</taxon>
        <taxon>Streptomyces</taxon>
    </lineage>
</organism>
<dbReference type="InterPro" id="IPR006162">
    <property type="entry name" value="Ppantetheine_attach_site"/>
</dbReference>
<gene>
    <name evidence="8" type="ORF">ACI2L5_11920</name>
</gene>
<dbReference type="NCBIfam" id="TIGR01720">
    <property type="entry name" value="NRPS-para261"/>
    <property type="match status" value="1"/>
</dbReference>
<dbReference type="Gene3D" id="3.40.50.980">
    <property type="match status" value="2"/>
</dbReference>
<comment type="caution">
    <text evidence="8">The sequence shown here is derived from an EMBL/GenBank/DDBJ whole genome shotgun (WGS) entry which is preliminary data.</text>
</comment>
<dbReference type="SMART" id="SM00823">
    <property type="entry name" value="PKS_PP"/>
    <property type="match status" value="2"/>
</dbReference>
<protein>
    <submittedName>
        <fullName evidence="8">Amino acid adenylation domain-containing protein</fullName>
    </submittedName>
</protein>
<dbReference type="InterPro" id="IPR045851">
    <property type="entry name" value="AMP-bd_C_sf"/>
</dbReference>
<evidence type="ECO:0000256" key="6">
    <source>
        <dbReference type="SAM" id="MobiDB-lite"/>
    </source>
</evidence>
<feature type="domain" description="Carrier" evidence="7">
    <location>
        <begin position="2068"/>
        <end position="2139"/>
    </location>
</feature>
<dbReference type="InterPro" id="IPR010071">
    <property type="entry name" value="AA_adenyl_dom"/>
</dbReference>
<dbReference type="EMBL" id="JBJDQH010000004">
    <property type="protein sequence ID" value="MFK4265636.1"/>
    <property type="molecule type" value="Genomic_DNA"/>
</dbReference>
<evidence type="ECO:0000313" key="9">
    <source>
        <dbReference type="Proteomes" id="UP001620295"/>
    </source>
</evidence>